<keyword evidence="3" id="KW-1185">Reference proteome</keyword>
<dbReference type="EMBL" id="JADBFD010000028">
    <property type="protein sequence ID" value="MBE2889449.1"/>
    <property type="molecule type" value="Genomic_DNA"/>
</dbReference>
<evidence type="ECO:0000313" key="2">
    <source>
        <dbReference type="EMBL" id="MBE2889449.1"/>
    </source>
</evidence>
<dbReference type="SUPFAM" id="SSF56752">
    <property type="entry name" value="D-aminoacid aminotransferase-like PLP-dependent enzymes"/>
    <property type="match status" value="1"/>
</dbReference>
<dbReference type="InterPro" id="IPR015890">
    <property type="entry name" value="Chorismate_C"/>
</dbReference>
<evidence type="ECO:0000313" key="3">
    <source>
        <dbReference type="Proteomes" id="UP000618926"/>
    </source>
</evidence>
<dbReference type="NCBIfam" id="TIGR00553">
    <property type="entry name" value="pabB"/>
    <property type="match status" value="1"/>
</dbReference>
<accession>A0ABR9NYX7</accession>
<dbReference type="Gene3D" id="3.60.120.10">
    <property type="entry name" value="Anthranilate synthase"/>
    <property type="match status" value="1"/>
</dbReference>
<keyword evidence="2" id="KW-0808">Transferase</keyword>
<dbReference type="SUPFAM" id="SSF56322">
    <property type="entry name" value="ADC synthase"/>
    <property type="match status" value="1"/>
</dbReference>
<protein>
    <submittedName>
        <fullName evidence="2">Aminodeoxychorismate synthase component I</fullName>
        <ecNumber evidence="2">2.6.1.85</ecNumber>
    </submittedName>
</protein>
<dbReference type="InterPro" id="IPR043131">
    <property type="entry name" value="BCAT-like_N"/>
</dbReference>
<dbReference type="InterPro" id="IPR001544">
    <property type="entry name" value="Aminotrans_IV"/>
</dbReference>
<dbReference type="InterPro" id="IPR005802">
    <property type="entry name" value="ADC_synth_comp_1"/>
</dbReference>
<dbReference type="InterPro" id="IPR043132">
    <property type="entry name" value="BCAT-like_C"/>
</dbReference>
<evidence type="ECO:0000259" key="1">
    <source>
        <dbReference type="Pfam" id="PF00425"/>
    </source>
</evidence>
<dbReference type="EC" id="2.6.1.85" evidence="2"/>
<keyword evidence="2" id="KW-0032">Aminotransferase</keyword>
<dbReference type="PANTHER" id="PTHR11236">
    <property type="entry name" value="AMINOBENZOATE/ANTHRANILATE SYNTHASE"/>
    <property type="match status" value="1"/>
</dbReference>
<dbReference type="Pfam" id="PF01063">
    <property type="entry name" value="Aminotran_4"/>
    <property type="match status" value="1"/>
</dbReference>
<dbReference type="GO" id="GO:0046820">
    <property type="term" value="F:4-amino-4-deoxychorismate synthase activity"/>
    <property type="evidence" value="ECO:0007669"/>
    <property type="project" value="UniProtKB-EC"/>
</dbReference>
<sequence length="596" mass="65923">MSGTPTVMLASFDAERHTASYRFEEFVEAVTALTPAQVVPALRRVEEMVAGGLHAAGFVSYEAAPGLDESLTTREPAPDTPLVWFGLFRRRVGFAPRFPEHEEDVSPGYETSQWSATLQREPYLESVGRIRQYITAGDCYQVNFTFRQQFRFSGDPQAWFHDLCRAQRAPFCAVIDTGPLRVLSTSPELFFDLRQETLTCRPMKGTARRGRWRAEDEELRAGLAASEKERAENLMIVDLLRNDMGMVAETGSVRVESLFDVESLETLHQMTSTITARPRAGVGLAELFGALFPCGSVTGAPKRRSMNIIRELEDSPRGIYTGAIGYVSPAAQGAPTPFEATFSVAIRTAVLDAASGQGQLGIGSGVTIGSTPSSEYDECLAKSRFAQMRIPDFQLVETLLHEEGAGFFLLERHLARLYRSAAHFGIPLRLGSLQQVLTRRAALMEGRQRVRVLVNRRGAFTIQESPLAEASCPEPAPVCFAATAVDPADQFLYHKTTYRPLYRHELAAAPHCADVIFVNRHGEVTEGTTANLAARIDGEMVTPPLAAGILPGTFREELLAEGAIRERSISREELEHCREIYLINSVRRWRPVSLLP</sequence>
<dbReference type="PRINTS" id="PR00095">
    <property type="entry name" value="ANTSNTHASEI"/>
</dbReference>
<dbReference type="InterPro" id="IPR005801">
    <property type="entry name" value="ADC_synthase"/>
</dbReference>
<dbReference type="RefSeq" id="WP_192905933.1">
    <property type="nucleotide sequence ID" value="NZ_JADBFD010000028.1"/>
</dbReference>
<feature type="domain" description="Chorismate-utilising enzyme C-terminal" evidence="1">
    <location>
        <begin position="120"/>
        <end position="382"/>
    </location>
</feature>
<dbReference type="Proteomes" id="UP000618926">
    <property type="component" value="Unassembled WGS sequence"/>
</dbReference>
<proteinExistence type="predicted"/>
<name>A0ABR9NYX7_9BACT</name>
<reference evidence="2 3" key="1">
    <citation type="submission" date="2020-10" db="EMBL/GenBank/DDBJ databases">
        <title>Investigation of anaerobic biodegradation of phenanthrene by a sulfate-dependent Geobacter anodireducens strain PheS2.</title>
        <authorList>
            <person name="Zhang Z."/>
        </authorList>
    </citation>
    <scope>NUCLEOTIDE SEQUENCE [LARGE SCALE GENOMIC DNA]</scope>
    <source>
        <strain evidence="2 3">PheS2</strain>
    </source>
</reference>
<dbReference type="Gene3D" id="3.30.470.10">
    <property type="match status" value="1"/>
</dbReference>
<gene>
    <name evidence="2" type="primary">pabB</name>
    <name evidence="2" type="ORF">IIE05_15920</name>
</gene>
<dbReference type="Gene3D" id="3.20.10.10">
    <property type="entry name" value="D-amino Acid Aminotransferase, subunit A, domain 2"/>
    <property type="match status" value="1"/>
</dbReference>
<dbReference type="InterPro" id="IPR036038">
    <property type="entry name" value="Aminotransferase-like"/>
</dbReference>
<dbReference type="InterPro" id="IPR019999">
    <property type="entry name" value="Anth_synth_I-like"/>
</dbReference>
<organism evidence="2 3">
    <name type="scientific">Geobacter anodireducens</name>
    <dbReference type="NCBI Taxonomy" id="1340425"/>
    <lineage>
        <taxon>Bacteria</taxon>
        <taxon>Pseudomonadati</taxon>
        <taxon>Thermodesulfobacteriota</taxon>
        <taxon>Desulfuromonadia</taxon>
        <taxon>Geobacterales</taxon>
        <taxon>Geobacteraceae</taxon>
        <taxon>Geobacter</taxon>
    </lineage>
</organism>
<dbReference type="PANTHER" id="PTHR11236:SF50">
    <property type="entry name" value="AMINODEOXYCHORISMATE SYNTHASE COMPONENT 1"/>
    <property type="match status" value="1"/>
</dbReference>
<dbReference type="Pfam" id="PF00425">
    <property type="entry name" value="Chorismate_bind"/>
    <property type="match status" value="1"/>
</dbReference>
<comment type="caution">
    <text evidence="2">The sequence shown here is derived from an EMBL/GenBank/DDBJ whole genome shotgun (WGS) entry which is preliminary data.</text>
</comment>